<proteinExistence type="inferred from homology"/>
<accession>A0ABS8TNP4</accession>
<reference evidence="4 5" key="1">
    <citation type="journal article" date="2021" name="BMC Genomics">
        <title>Datura genome reveals duplications of psychoactive alkaloid biosynthetic genes and high mutation rate following tissue culture.</title>
        <authorList>
            <person name="Rajewski A."/>
            <person name="Carter-House D."/>
            <person name="Stajich J."/>
            <person name="Litt A."/>
        </authorList>
    </citation>
    <scope>NUCLEOTIDE SEQUENCE [LARGE SCALE GENOMIC DNA]</scope>
    <source>
        <strain evidence="4">AR-01</strain>
    </source>
</reference>
<organism evidence="4 5">
    <name type="scientific">Datura stramonium</name>
    <name type="common">Jimsonweed</name>
    <name type="synonym">Common thornapple</name>
    <dbReference type="NCBI Taxonomy" id="4076"/>
    <lineage>
        <taxon>Eukaryota</taxon>
        <taxon>Viridiplantae</taxon>
        <taxon>Streptophyta</taxon>
        <taxon>Embryophyta</taxon>
        <taxon>Tracheophyta</taxon>
        <taxon>Spermatophyta</taxon>
        <taxon>Magnoliopsida</taxon>
        <taxon>eudicotyledons</taxon>
        <taxon>Gunneridae</taxon>
        <taxon>Pentapetalae</taxon>
        <taxon>asterids</taxon>
        <taxon>lamiids</taxon>
        <taxon>Solanales</taxon>
        <taxon>Solanaceae</taxon>
        <taxon>Solanoideae</taxon>
        <taxon>Datureae</taxon>
        <taxon>Datura</taxon>
    </lineage>
</organism>
<dbReference type="InterPro" id="IPR027417">
    <property type="entry name" value="P-loop_NTPase"/>
</dbReference>
<evidence type="ECO:0000259" key="3">
    <source>
        <dbReference type="Pfam" id="PF00931"/>
    </source>
</evidence>
<dbReference type="InterPro" id="IPR002182">
    <property type="entry name" value="NB-ARC"/>
</dbReference>
<dbReference type="Gene3D" id="3.80.10.10">
    <property type="entry name" value="Ribonuclease Inhibitor"/>
    <property type="match status" value="1"/>
</dbReference>
<dbReference type="Gene3D" id="1.10.10.10">
    <property type="entry name" value="Winged helix-like DNA-binding domain superfamily/Winged helix DNA-binding domain"/>
    <property type="match status" value="1"/>
</dbReference>
<dbReference type="SUPFAM" id="SSF52540">
    <property type="entry name" value="P-loop containing nucleoside triphosphate hydrolases"/>
    <property type="match status" value="1"/>
</dbReference>
<dbReference type="EMBL" id="JACEIK010001838">
    <property type="protein sequence ID" value="MCD7472536.1"/>
    <property type="molecule type" value="Genomic_DNA"/>
</dbReference>
<comment type="similarity">
    <text evidence="1">Belongs to the disease resistance NB-LRR family.</text>
</comment>
<evidence type="ECO:0000313" key="5">
    <source>
        <dbReference type="Proteomes" id="UP000823775"/>
    </source>
</evidence>
<dbReference type="Proteomes" id="UP000823775">
    <property type="component" value="Unassembled WGS sequence"/>
</dbReference>
<dbReference type="PANTHER" id="PTHR15140:SF55">
    <property type="entry name" value="LATE BLIGHT RESISTANCE PROTEIN HOMOLOG R1C-3"/>
    <property type="match status" value="1"/>
</dbReference>
<keyword evidence="5" id="KW-1185">Reference proteome</keyword>
<protein>
    <recommendedName>
        <fullName evidence="3">NB-ARC domain-containing protein</fullName>
    </recommendedName>
</protein>
<dbReference type="InterPro" id="IPR032675">
    <property type="entry name" value="LRR_dom_sf"/>
</dbReference>
<evidence type="ECO:0000256" key="2">
    <source>
        <dbReference type="ARBA" id="ARBA00022821"/>
    </source>
</evidence>
<evidence type="ECO:0000313" key="4">
    <source>
        <dbReference type="EMBL" id="MCD7472536.1"/>
    </source>
</evidence>
<dbReference type="InterPro" id="IPR036388">
    <property type="entry name" value="WH-like_DNA-bd_sf"/>
</dbReference>
<gene>
    <name evidence="4" type="ORF">HAX54_013794</name>
</gene>
<feature type="domain" description="NB-ARC" evidence="3">
    <location>
        <begin position="37"/>
        <end position="173"/>
    </location>
</feature>
<evidence type="ECO:0000256" key="1">
    <source>
        <dbReference type="ARBA" id="ARBA00008894"/>
    </source>
</evidence>
<dbReference type="Pfam" id="PF00931">
    <property type="entry name" value="NB-ARC"/>
    <property type="match status" value="1"/>
</dbReference>
<name>A0ABS8TNP4_DATST</name>
<dbReference type="SUPFAM" id="SSF52058">
    <property type="entry name" value="L domain-like"/>
    <property type="match status" value="1"/>
</dbReference>
<dbReference type="Gene3D" id="3.40.50.300">
    <property type="entry name" value="P-loop containing nucleotide triphosphate hydrolases"/>
    <property type="match status" value="1"/>
</dbReference>
<sequence length="623" mass="72597">MEDIEICERIPASVKPSTRLSYRSIDEELVGFDIEAEIIIEKLVRGTREMDVISIVGMAGLGKTSLAYKVYNNCSITIHFDVRVWCTVSQTYNKRNLLLGILRQIMGDKSDNVDYPADELRRHLMGRRYLVVLDDIWEPEAWDDLGLCFPCRENGSRIMVTTRNEELARKRDASFWLEVAYDTSSYALEEIMKMIQSSYDVLAHDLKSCLLYMGLFPKGYQIPVSDLLNCWIAEEFVQTPMICLIDLVGRNLVVISKRRATGEMKCCIVPDQVREFCLRKIKEEKFMQLIVPHNPSKQRLCMYIHDTMTSDFKEFIAHPKFSIFNSKNLFPLLNKFRLIRVLHLLDIYLDNSWAASFQSLTHLRFLAIFVKVFDFKWVSHLLHLQTLRVRSSYIMISPAIWKMKKLRHVDINDFPITWEDDERVNFEESTDIVLDKLKTLGMCYMSVADMTPKFWEKFPNLQVLRLHINEFGEVPNYSGCFDFPSTLKVLSLSDIFLTDEIVSSIAKLVYLETLKLSEIYFTGEKIWDLNDNQFYGLKVLKLHHVFMTRWICSDESFPLLEKLVIKSCSKLEEIPFSFADIMSLQLIKLIDCSDSIIHSAVKIKEDIQELVGVDYLNLHILKN</sequence>
<dbReference type="PANTHER" id="PTHR15140">
    <property type="entry name" value="TUBULIN-SPECIFIC CHAPERONE E"/>
    <property type="match status" value="1"/>
</dbReference>
<dbReference type="PRINTS" id="PR00364">
    <property type="entry name" value="DISEASERSIST"/>
</dbReference>
<keyword evidence="2" id="KW-0611">Plant defense</keyword>
<comment type="caution">
    <text evidence="4">The sequence shown here is derived from an EMBL/GenBank/DDBJ whole genome shotgun (WGS) entry which is preliminary data.</text>
</comment>